<dbReference type="Proteomes" id="UP000019149">
    <property type="component" value="Unassembled WGS sequence"/>
</dbReference>
<protein>
    <submittedName>
        <fullName evidence="1">Uncharacterized protein</fullName>
    </submittedName>
</protein>
<keyword evidence="2" id="KW-1185">Reference proteome</keyword>
<dbReference type="KEGG" id="egl:EGR_07345"/>
<dbReference type="CTD" id="36343060"/>
<reference evidence="1 2" key="1">
    <citation type="journal article" date="2013" name="Nat. Genet.">
        <title>The genome of the hydatid tapeworm Echinococcus granulosus.</title>
        <authorList>
            <person name="Zheng H."/>
            <person name="Zhang W."/>
            <person name="Zhang L."/>
            <person name="Zhang Z."/>
            <person name="Li J."/>
            <person name="Lu G."/>
            <person name="Zhu Y."/>
            <person name="Wang Y."/>
            <person name="Huang Y."/>
            <person name="Liu J."/>
            <person name="Kang H."/>
            <person name="Chen J."/>
            <person name="Wang L."/>
            <person name="Chen A."/>
            <person name="Yu S."/>
            <person name="Gao Z."/>
            <person name="Jin L."/>
            <person name="Gu W."/>
            <person name="Wang Z."/>
            <person name="Zhao L."/>
            <person name="Shi B."/>
            <person name="Wen H."/>
            <person name="Lin R."/>
            <person name="Jones M.K."/>
            <person name="Brejova B."/>
            <person name="Vinar T."/>
            <person name="Zhao G."/>
            <person name="McManus D.P."/>
            <person name="Chen Z."/>
            <person name="Zhou Y."/>
            <person name="Wang S."/>
        </authorList>
    </citation>
    <scope>NUCLEOTIDE SEQUENCE [LARGE SCALE GENOMIC DNA]</scope>
</reference>
<evidence type="ECO:0000313" key="1">
    <source>
        <dbReference type="EMBL" id="EUB57777.1"/>
    </source>
</evidence>
<dbReference type="GeneID" id="36343060"/>
<organism evidence="1 2">
    <name type="scientific">Echinococcus granulosus</name>
    <name type="common">Hydatid tapeworm</name>
    <dbReference type="NCBI Taxonomy" id="6210"/>
    <lineage>
        <taxon>Eukaryota</taxon>
        <taxon>Metazoa</taxon>
        <taxon>Spiralia</taxon>
        <taxon>Lophotrochozoa</taxon>
        <taxon>Platyhelminthes</taxon>
        <taxon>Cestoda</taxon>
        <taxon>Eucestoda</taxon>
        <taxon>Cyclophyllidea</taxon>
        <taxon>Taeniidae</taxon>
        <taxon>Echinococcus</taxon>
        <taxon>Echinococcus granulosus group</taxon>
    </lineage>
</organism>
<gene>
    <name evidence="1" type="ORF">EGR_07345</name>
</gene>
<evidence type="ECO:0000313" key="2">
    <source>
        <dbReference type="Proteomes" id="UP000019149"/>
    </source>
</evidence>
<sequence>MYSCFHEVRRKANRNPFFSKAFSFIQEIIKRFKQTAAFWSKPTHNSFVTPTNNTKANLDKVYLRYVYLFHHTVLHYFQAKI</sequence>
<proteinExistence type="predicted"/>
<name>W6UI51_ECHGR</name>
<comment type="caution">
    <text evidence="1">The sequence shown here is derived from an EMBL/GenBank/DDBJ whole genome shotgun (WGS) entry which is preliminary data.</text>
</comment>
<dbReference type="RefSeq" id="XP_024348973.1">
    <property type="nucleotide sequence ID" value="XM_024496594.1"/>
</dbReference>
<accession>W6UI51</accession>
<dbReference type="AlphaFoldDB" id="W6UI51"/>
<dbReference type="EMBL" id="APAU02000075">
    <property type="protein sequence ID" value="EUB57777.1"/>
    <property type="molecule type" value="Genomic_DNA"/>
</dbReference>